<dbReference type="Gene3D" id="3.30.420.10">
    <property type="entry name" value="Ribonuclease H-like superfamily/Ribonuclease H"/>
    <property type="match status" value="1"/>
</dbReference>
<dbReference type="EMBL" id="CAJVPL010002311">
    <property type="protein sequence ID" value="CAG8606487.1"/>
    <property type="molecule type" value="Genomic_DNA"/>
</dbReference>
<dbReference type="OrthoDB" id="10607318at2759"/>
<proteinExistence type="predicted"/>
<evidence type="ECO:0000313" key="2">
    <source>
        <dbReference type="Proteomes" id="UP000789831"/>
    </source>
</evidence>
<gene>
    <name evidence="1" type="ORF">AGERDE_LOCUS9367</name>
</gene>
<comment type="caution">
    <text evidence="1">The sequence shown here is derived from an EMBL/GenBank/DDBJ whole genome shotgun (WGS) entry which is preliminary data.</text>
</comment>
<name>A0A9N9GFE4_9GLOM</name>
<dbReference type="InterPro" id="IPR036397">
    <property type="entry name" value="RNaseH_sf"/>
</dbReference>
<dbReference type="GO" id="GO:0003676">
    <property type="term" value="F:nucleic acid binding"/>
    <property type="evidence" value="ECO:0007669"/>
    <property type="project" value="InterPro"/>
</dbReference>
<evidence type="ECO:0000313" key="1">
    <source>
        <dbReference type="EMBL" id="CAG8606487.1"/>
    </source>
</evidence>
<dbReference type="AlphaFoldDB" id="A0A9N9GFE4"/>
<organism evidence="1 2">
    <name type="scientific">Ambispora gerdemannii</name>
    <dbReference type="NCBI Taxonomy" id="144530"/>
    <lineage>
        <taxon>Eukaryota</taxon>
        <taxon>Fungi</taxon>
        <taxon>Fungi incertae sedis</taxon>
        <taxon>Mucoromycota</taxon>
        <taxon>Glomeromycotina</taxon>
        <taxon>Glomeromycetes</taxon>
        <taxon>Archaeosporales</taxon>
        <taxon>Ambisporaceae</taxon>
        <taxon>Ambispora</taxon>
    </lineage>
</organism>
<sequence length="159" mass="18312">MEINPGEWGWIKQEIVENLFNMCTSSKAYYSPKLLSRTQVKDHFSHFSWTKPLKSKRVVEVMDYLFDLFHSLGSSSTIFQSDNSKEFFASHPQFQGLVEHANGILQQKLGKWREDTGRNNDNIGNTKTPNRLFDDVTIQLADITDIGHDILRQFSSPIS</sequence>
<accession>A0A9N9GFE4</accession>
<dbReference type="SUPFAM" id="SSF53098">
    <property type="entry name" value="Ribonuclease H-like"/>
    <property type="match status" value="1"/>
</dbReference>
<protein>
    <submittedName>
        <fullName evidence="1">13479_t:CDS:1</fullName>
    </submittedName>
</protein>
<dbReference type="Proteomes" id="UP000789831">
    <property type="component" value="Unassembled WGS sequence"/>
</dbReference>
<dbReference type="InterPro" id="IPR012337">
    <property type="entry name" value="RNaseH-like_sf"/>
</dbReference>
<reference evidence="1" key="1">
    <citation type="submission" date="2021-06" db="EMBL/GenBank/DDBJ databases">
        <authorList>
            <person name="Kallberg Y."/>
            <person name="Tangrot J."/>
            <person name="Rosling A."/>
        </authorList>
    </citation>
    <scope>NUCLEOTIDE SEQUENCE</scope>
    <source>
        <strain evidence="1">MT106</strain>
    </source>
</reference>
<keyword evidence="2" id="KW-1185">Reference proteome</keyword>